<protein>
    <recommendedName>
        <fullName evidence="2">Pyruvate kinase barrel domain-containing protein</fullName>
    </recommendedName>
</protein>
<dbReference type="InterPro" id="IPR015813">
    <property type="entry name" value="Pyrv/PenolPyrv_kinase-like_dom"/>
</dbReference>
<comment type="caution">
    <text evidence="3">The sequence shown here is derived from an EMBL/GenBank/DDBJ whole genome shotgun (WGS) entry which is preliminary data.</text>
</comment>
<evidence type="ECO:0000256" key="1">
    <source>
        <dbReference type="SAM" id="MobiDB-lite"/>
    </source>
</evidence>
<feature type="domain" description="Pyruvate kinase barrel" evidence="2">
    <location>
        <begin position="6"/>
        <end position="63"/>
    </location>
</feature>
<feature type="compositionally biased region" description="Basic residues" evidence="1">
    <location>
        <begin position="237"/>
        <end position="252"/>
    </location>
</feature>
<dbReference type="AlphaFoldDB" id="A0A388L358"/>
<sequence>MRDKAQTKVICTIGPSSNSLKMLIALIQAGMTAARFDLTYGDWNVHEIKEKRKRSAEKQVGDSPPMVTPANRTTKLGTLNPKRLQLSCGCQAMKKTPKKKSPMQSSLKKKKKIPAGTGEMGKLRYVTDTLRELGSLNVDELKLVCRAEDVPYEGKKMETILAITEKRTQTAYGSNKDVNEPLGILQEPTEVAEKQDESDESYLLLPVETCRSEDLPSLEQLYLQRWNPVLNTTGVKGKGKGRKNRQKGKHERSKLMGVTPCRTDSAAVLPVKAKIANNDDWMVDIFQLLKSQEEQGCRKFSLCTQRGNSWCRGWKLIRSAFGNSVVKLDGRRTKLFACKKIMEEGARLNIEQLRRWVPKAGPDKKFLRTLFRNPKRMDALKNCSLDVLTRLMKAAADFQKTSTTAYLRRIIARAIKDTYGWSTNARIVVRLKFDDRIRLVEVRKVVNDRIEGMEIPDCMKDVARGDVRIVWVKNPSVANMLHNQRAYAGADVLTCTCAGLPYPRVGDHVQFRLQDLEGVHSLICNANNVPKRTELDRAKQLAVEISVGIRSWPNFRGNDLTITRSDTARCMMSRSHDGEKYLNPVEVYRVKKLLEEFVLTPLDRNPGATLVLCPKLYFEAMMNLFVLLPGYSIITETEATIHTRMRADAKSLDLQQFIRWDSKGKIGEAYVMPKHKDLSRYRPICPTFFEPTNLGSLKRNVFGCRLMDDVSVVIFRGGKKRVNVELIKDNFERCYPENLKLLRTDDGGGLEPGVAVLNSGWGFWVSNPGLQDTLMTRMELFEKAEQIIVTNKEAKNLQYSRSGACAKYGVVAADLETQISWDDLEAAWHKRFQVEPPKMKATDKLMTFEQGMSSVDWIAEYQRLTSVRVIQMAFKAIKHYISRSCSTLDNALTHVEDTLMTRTELFEKAAQIIVTNKEAKNLHRSSTAISIGQKWPWSRRQRQTTKLTRRCLPLKGRDSPPAGMVAALAKAEDAARRRQTPHLALGPAQQPQPHGPTMFSPSKHTRHAGDSSIVCGATTISTRQWAGRRKARANRETEHCRE</sequence>
<organism evidence="3 4">
    <name type="scientific">Chara braunii</name>
    <name type="common">Braun's stonewort</name>
    <dbReference type="NCBI Taxonomy" id="69332"/>
    <lineage>
        <taxon>Eukaryota</taxon>
        <taxon>Viridiplantae</taxon>
        <taxon>Streptophyta</taxon>
        <taxon>Charophyceae</taxon>
        <taxon>Charales</taxon>
        <taxon>Characeae</taxon>
        <taxon>Chara</taxon>
    </lineage>
</organism>
<dbReference type="EMBL" id="BFEA01000252">
    <property type="protein sequence ID" value="GBG76749.1"/>
    <property type="molecule type" value="Genomic_DNA"/>
</dbReference>
<dbReference type="STRING" id="69332.A0A388L358"/>
<feature type="region of interest" description="Disordered" evidence="1">
    <location>
        <begin position="233"/>
        <end position="255"/>
    </location>
</feature>
<dbReference type="SUPFAM" id="SSF51621">
    <property type="entry name" value="Phosphoenolpyruvate/pyruvate domain"/>
    <property type="match status" value="1"/>
</dbReference>
<feature type="compositionally biased region" description="Basic and acidic residues" evidence="1">
    <location>
        <begin position="1033"/>
        <end position="1042"/>
    </location>
</feature>
<dbReference type="InterPro" id="IPR040442">
    <property type="entry name" value="Pyrv_kinase-like_dom_sf"/>
</dbReference>
<name>A0A388L358_CHABU</name>
<accession>A0A388L358</accession>
<reference evidence="3 4" key="1">
    <citation type="journal article" date="2018" name="Cell">
        <title>The Chara Genome: Secondary Complexity and Implications for Plant Terrestrialization.</title>
        <authorList>
            <person name="Nishiyama T."/>
            <person name="Sakayama H."/>
            <person name="Vries J.D."/>
            <person name="Buschmann H."/>
            <person name="Saint-Marcoux D."/>
            <person name="Ullrich K.K."/>
            <person name="Haas F.B."/>
            <person name="Vanderstraeten L."/>
            <person name="Becker D."/>
            <person name="Lang D."/>
            <person name="Vosolsobe S."/>
            <person name="Rombauts S."/>
            <person name="Wilhelmsson P.K.I."/>
            <person name="Janitza P."/>
            <person name="Kern R."/>
            <person name="Heyl A."/>
            <person name="Rumpler F."/>
            <person name="Villalobos L.I.A.C."/>
            <person name="Clay J.M."/>
            <person name="Skokan R."/>
            <person name="Toyoda A."/>
            <person name="Suzuki Y."/>
            <person name="Kagoshima H."/>
            <person name="Schijlen E."/>
            <person name="Tajeshwar N."/>
            <person name="Catarino B."/>
            <person name="Hetherington A.J."/>
            <person name="Saltykova A."/>
            <person name="Bonnot C."/>
            <person name="Breuninger H."/>
            <person name="Symeonidi A."/>
            <person name="Radhakrishnan G.V."/>
            <person name="Van Nieuwerburgh F."/>
            <person name="Deforce D."/>
            <person name="Chang C."/>
            <person name="Karol K.G."/>
            <person name="Hedrich R."/>
            <person name="Ulvskov P."/>
            <person name="Glockner G."/>
            <person name="Delwiche C.F."/>
            <person name="Petrasek J."/>
            <person name="Van de Peer Y."/>
            <person name="Friml J."/>
            <person name="Beilby M."/>
            <person name="Dolan L."/>
            <person name="Kohara Y."/>
            <person name="Sugano S."/>
            <person name="Fujiyama A."/>
            <person name="Delaux P.-M."/>
            <person name="Quint M."/>
            <person name="TheiBen G."/>
            <person name="Hagemann M."/>
            <person name="Harholt J."/>
            <person name="Dunand C."/>
            <person name="Zachgo S."/>
            <person name="Langdale J."/>
            <person name="Maumus F."/>
            <person name="Straeten D.V.D."/>
            <person name="Gould S.B."/>
            <person name="Rensing S.A."/>
        </authorList>
    </citation>
    <scope>NUCLEOTIDE SEQUENCE [LARGE SCALE GENOMIC DNA]</scope>
    <source>
        <strain evidence="3 4">S276</strain>
    </source>
</reference>
<feature type="region of interest" description="Disordered" evidence="1">
    <location>
        <begin position="52"/>
        <end position="75"/>
    </location>
</feature>
<feature type="region of interest" description="Disordered" evidence="1">
    <location>
        <begin position="970"/>
        <end position="1042"/>
    </location>
</feature>
<gene>
    <name evidence="3" type="ORF">CBR_g22965</name>
</gene>
<dbReference type="GO" id="GO:0000287">
    <property type="term" value="F:magnesium ion binding"/>
    <property type="evidence" value="ECO:0007669"/>
    <property type="project" value="InterPro"/>
</dbReference>
<dbReference type="GO" id="GO:0030955">
    <property type="term" value="F:potassium ion binding"/>
    <property type="evidence" value="ECO:0007669"/>
    <property type="project" value="InterPro"/>
</dbReference>
<keyword evidence="4" id="KW-1185">Reference proteome</keyword>
<dbReference type="InterPro" id="IPR015793">
    <property type="entry name" value="Pyrv_Knase_brl"/>
</dbReference>
<dbReference type="Pfam" id="PF00224">
    <property type="entry name" value="PK"/>
    <property type="match status" value="1"/>
</dbReference>
<evidence type="ECO:0000313" key="3">
    <source>
        <dbReference type="EMBL" id="GBG76749.1"/>
    </source>
</evidence>
<dbReference type="Proteomes" id="UP000265515">
    <property type="component" value="Unassembled WGS sequence"/>
</dbReference>
<feature type="compositionally biased region" description="Basic residues" evidence="1">
    <location>
        <begin position="95"/>
        <end position="113"/>
    </location>
</feature>
<feature type="region of interest" description="Disordered" evidence="1">
    <location>
        <begin position="93"/>
        <end position="113"/>
    </location>
</feature>
<evidence type="ECO:0000313" key="4">
    <source>
        <dbReference type="Proteomes" id="UP000265515"/>
    </source>
</evidence>
<proteinExistence type="predicted"/>
<dbReference type="Gramene" id="GBG76749">
    <property type="protein sequence ID" value="GBG76749"/>
    <property type="gene ID" value="CBR_g22965"/>
</dbReference>
<dbReference type="GO" id="GO:0004743">
    <property type="term" value="F:pyruvate kinase activity"/>
    <property type="evidence" value="ECO:0007669"/>
    <property type="project" value="InterPro"/>
</dbReference>
<dbReference type="Gene3D" id="3.20.20.60">
    <property type="entry name" value="Phosphoenolpyruvate-binding domains"/>
    <property type="match status" value="1"/>
</dbReference>
<evidence type="ECO:0000259" key="2">
    <source>
        <dbReference type="Pfam" id="PF00224"/>
    </source>
</evidence>